<dbReference type="SUPFAM" id="SSF50939">
    <property type="entry name" value="Sialidases"/>
    <property type="match status" value="1"/>
</dbReference>
<accession>A0A8A0RJJ2</accession>
<dbReference type="PANTHER" id="PTHR47199:SF2">
    <property type="entry name" value="PHOTOSYSTEM II STABILITY_ASSEMBLY FACTOR HCF136, CHLOROPLASTIC"/>
    <property type="match status" value="1"/>
</dbReference>
<organism evidence="1 2">
    <name type="scientific">Koleobacter methoxysyntrophicus</name>
    <dbReference type="NCBI Taxonomy" id="2751313"/>
    <lineage>
        <taxon>Bacteria</taxon>
        <taxon>Bacillati</taxon>
        <taxon>Bacillota</taxon>
        <taxon>Clostridia</taxon>
        <taxon>Koleobacterales</taxon>
        <taxon>Koleobacteraceae</taxon>
        <taxon>Koleobacter</taxon>
    </lineage>
</organism>
<dbReference type="InterPro" id="IPR036278">
    <property type="entry name" value="Sialidase_sf"/>
</dbReference>
<name>A0A8A0RJJ2_9FIRM</name>
<evidence type="ECO:0000313" key="1">
    <source>
        <dbReference type="EMBL" id="QSQ07810.1"/>
    </source>
</evidence>
<dbReference type="EMBL" id="CP059066">
    <property type="protein sequence ID" value="QSQ07810.1"/>
    <property type="molecule type" value="Genomic_DNA"/>
</dbReference>
<dbReference type="InterPro" id="IPR015943">
    <property type="entry name" value="WD40/YVTN_repeat-like_dom_sf"/>
</dbReference>
<evidence type="ECO:0000313" key="2">
    <source>
        <dbReference type="Proteomes" id="UP000662904"/>
    </source>
</evidence>
<sequence length="392" mass="44736">MKLKHIIFLIIIVLILTAYNSLRQSASKIANEKQDISQASQSIDEDTTVNFNELYMIDENYGFGISDKNVFKTTDGGEYWTNITPDLSELDISKNLKEHLHFFSLDKEKLWVYIKEDIGNNMKLYKTTNGGKQWKESTIILPVSFQSSSIYIYFLDEQNGYMLSESDPALSSSLKAVLTTKNGGESWICLTEAFFDNKNEKFLPNLGYPTGLSFVDQKNGWVGYWDHGHEIIPLFRTEDGGKTWLNQTIPLPDKFKHKNKSDFTSNVFPPVFSQDKKKGVLLVQYIDETGSSFSSYFTTDKGNTWNIGSSIIANSVKFLNPDLGWGNDSEHNRIYISYDGGNKWSQIISKMSLKNSDIQFVNKNTAFALVKSRNKSHIYKSVDNGVTWKMLY</sequence>
<keyword evidence="2" id="KW-1185">Reference proteome</keyword>
<gene>
    <name evidence="1" type="primary">hcf136</name>
    <name evidence="1" type="ORF">H0A61_00127</name>
</gene>
<dbReference type="Proteomes" id="UP000662904">
    <property type="component" value="Chromosome"/>
</dbReference>
<dbReference type="CDD" id="cd15482">
    <property type="entry name" value="Sialidase_non-viral"/>
    <property type="match status" value="1"/>
</dbReference>
<dbReference type="AlphaFoldDB" id="A0A8A0RJJ2"/>
<dbReference type="PANTHER" id="PTHR47199">
    <property type="entry name" value="PHOTOSYSTEM II STABILITY/ASSEMBLY FACTOR HCF136, CHLOROPLASTIC"/>
    <property type="match status" value="1"/>
</dbReference>
<dbReference type="RefSeq" id="WP_206708061.1">
    <property type="nucleotide sequence ID" value="NZ_CP059066.1"/>
</dbReference>
<proteinExistence type="predicted"/>
<protein>
    <submittedName>
        <fullName evidence="1">Ycf48-like protein</fullName>
    </submittedName>
</protein>
<dbReference type="SUPFAM" id="SSF110296">
    <property type="entry name" value="Oligoxyloglucan reducing end-specific cellobiohydrolase"/>
    <property type="match status" value="1"/>
</dbReference>
<reference evidence="1" key="1">
    <citation type="submission" date="2020-07" db="EMBL/GenBank/DDBJ databases">
        <title>Koleobacter methoxysyntrophicus gen. nov., sp. nov., a novel anaerobic bacterium isolated from deep subsurface oil field and proposal of Koleobacterales ord. nov. in the phylum Firmicutes.</title>
        <authorList>
            <person name="Sakamoto S."/>
            <person name="Tamaki H."/>
        </authorList>
    </citation>
    <scope>NUCLEOTIDE SEQUENCE</scope>
    <source>
        <strain evidence="1">NRmbB1</strain>
    </source>
</reference>
<dbReference type="Gene3D" id="2.130.10.10">
    <property type="entry name" value="YVTN repeat-like/Quinoprotein amine dehydrogenase"/>
    <property type="match status" value="2"/>
</dbReference>
<dbReference type="KEGG" id="kme:H0A61_00127"/>